<reference evidence="5" key="2">
    <citation type="journal article" date="2020" name="Nat. Commun.">
        <title>Large-scale genome sequencing of mycorrhizal fungi provides insights into the early evolution of symbiotic traits.</title>
        <authorList>
            <person name="Miyauchi S."/>
            <person name="Kiss E."/>
            <person name="Kuo A."/>
            <person name="Drula E."/>
            <person name="Kohler A."/>
            <person name="Sanchez-Garcia M."/>
            <person name="Morin E."/>
            <person name="Andreopoulos B."/>
            <person name="Barry K.W."/>
            <person name="Bonito G."/>
            <person name="Buee M."/>
            <person name="Carver A."/>
            <person name="Chen C."/>
            <person name="Cichocki N."/>
            <person name="Clum A."/>
            <person name="Culley D."/>
            <person name="Crous P.W."/>
            <person name="Fauchery L."/>
            <person name="Girlanda M."/>
            <person name="Hayes R.D."/>
            <person name="Keri Z."/>
            <person name="LaButti K."/>
            <person name="Lipzen A."/>
            <person name="Lombard V."/>
            <person name="Magnuson J."/>
            <person name="Maillard F."/>
            <person name="Murat C."/>
            <person name="Nolan M."/>
            <person name="Ohm R.A."/>
            <person name="Pangilinan J."/>
            <person name="Pereira M.F."/>
            <person name="Perotto S."/>
            <person name="Peter M."/>
            <person name="Pfister S."/>
            <person name="Riley R."/>
            <person name="Sitrit Y."/>
            <person name="Stielow J.B."/>
            <person name="Szollosi G."/>
            <person name="Zifcakova L."/>
            <person name="Stursova M."/>
            <person name="Spatafora J.W."/>
            <person name="Tedersoo L."/>
            <person name="Vaario L.M."/>
            <person name="Yamada A."/>
            <person name="Yan M."/>
            <person name="Wang P."/>
            <person name="Xu J."/>
            <person name="Bruns T."/>
            <person name="Baldrian P."/>
            <person name="Vilgalys R."/>
            <person name="Dunand C."/>
            <person name="Henrissat B."/>
            <person name="Grigoriev I.V."/>
            <person name="Hibbett D."/>
            <person name="Nagy L.G."/>
            <person name="Martin F.M."/>
        </authorList>
    </citation>
    <scope>NUCLEOTIDE SEQUENCE</scope>
    <source>
        <strain evidence="5">BED1</strain>
    </source>
</reference>
<comment type="similarity">
    <text evidence="4">Belongs to the class I-like SAM-binding methyltransferase superfamily.</text>
</comment>
<dbReference type="InterPro" id="IPR051654">
    <property type="entry name" value="Meroterpenoid_MTases"/>
</dbReference>
<keyword evidence="6" id="KW-1185">Reference proteome</keyword>
<dbReference type="PANTHER" id="PTHR35897:SF1">
    <property type="entry name" value="METHYLTRANSFERASE AUSD"/>
    <property type="match status" value="1"/>
</dbReference>
<dbReference type="SUPFAM" id="SSF53335">
    <property type="entry name" value="S-adenosyl-L-methionine-dependent methyltransferases"/>
    <property type="match status" value="1"/>
</dbReference>
<evidence type="ECO:0000256" key="2">
    <source>
        <dbReference type="ARBA" id="ARBA00022679"/>
    </source>
</evidence>
<organism evidence="5 6">
    <name type="scientific">Boletus edulis BED1</name>
    <dbReference type="NCBI Taxonomy" id="1328754"/>
    <lineage>
        <taxon>Eukaryota</taxon>
        <taxon>Fungi</taxon>
        <taxon>Dikarya</taxon>
        <taxon>Basidiomycota</taxon>
        <taxon>Agaricomycotina</taxon>
        <taxon>Agaricomycetes</taxon>
        <taxon>Agaricomycetidae</taxon>
        <taxon>Boletales</taxon>
        <taxon>Boletineae</taxon>
        <taxon>Boletaceae</taxon>
        <taxon>Boletoideae</taxon>
        <taxon>Boletus</taxon>
    </lineage>
</organism>
<protein>
    <recommendedName>
        <fullName evidence="7">Methyltransferase domain-containing protein</fullName>
    </recommendedName>
</protein>
<proteinExistence type="inferred from homology"/>
<evidence type="ECO:0000313" key="5">
    <source>
        <dbReference type="EMBL" id="KAF8432995.1"/>
    </source>
</evidence>
<dbReference type="EMBL" id="WHUW01000037">
    <property type="protein sequence ID" value="KAF8432995.1"/>
    <property type="molecule type" value="Genomic_DNA"/>
</dbReference>
<evidence type="ECO:0000313" key="6">
    <source>
        <dbReference type="Proteomes" id="UP001194468"/>
    </source>
</evidence>
<reference evidence="5" key="1">
    <citation type="submission" date="2019-10" db="EMBL/GenBank/DDBJ databases">
        <authorList>
            <consortium name="DOE Joint Genome Institute"/>
            <person name="Kuo A."/>
            <person name="Miyauchi S."/>
            <person name="Kiss E."/>
            <person name="Drula E."/>
            <person name="Kohler A."/>
            <person name="Sanchez-Garcia M."/>
            <person name="Andreopoulos B."/>
            <person name="Barry K.W."/>
            <person name="Bonito G."/>
            <person name="Buee M."/>
            <person name="Carver A."/>
            <person name="Chen C."/>
            <person name="Cichocki N."/>
            <person name="Clum A."/>
            <person name="Culley D."/>
            <person name="Crous P.W."/>
            <person name="Fauchery L."/>
            <person name="Girlanda M."/>
            <person name="Hayes R."/>
            <person name="Keri Z."/>
            <person name="LaButti K."/>
            <person name="Lipzen A."/>
            <person name="Lombard V."/>
            <person name="Magnuson J."/>
            <person name="Maillard F."/>
            <person name="Morin E."/>
            <person name="Murat C."/>
            <person name="Nolan M."/>
            <person name="Ohm R."/>
            <person name="Pangilinan J."/>
            <person name="Pereira M."/>
            <person name="Perotto S."/>
            <person name="Peter M."/>
            <person name="Riley R."/>
            <person name="Sitrit Y."/>
            <person name="Stielow B."/>
            <person name="Szollosi G."/>
            <person name="Zifcakova L."/>
            <person name="Stursova M."/>
            <person name="Spatafora J.W."/>
            <person name="Tedersoo L."/>
            <person name="Vaario L.-M."/>
            <person name="Yamada A."/>
            <person name="Yan M."/>
            <person name="Wang P."/>
            <person name="Xu J."/>
            <person name="Bruns T."/>
            <person name="Baldrian P."/>
            <person name="Vilgalys R."/>
            <person name="Henrissat B."/>
            <person name="Grigoriev I.V."/>
            <person name="Hibbett D."/>
            <person name="Nagy L.G."/>
            <person name="Martin F.M."/>
        </authorList>
    </citation>
    <scope>NUCLEOTIDE SEQUENCE</scope>
    <source>
        <strain evidence="5">BED1</strain>
    </source>
</reference>
<keyword evidence="2" id="KW-0808">Transferase</keyword>
<dbReference type="GO" id="GO:0016740">
    <property type="term" value="F:transferase activity"/>
    <property type="evidence" value="ECO:0007669"/>
    <property type="project" value="UniProtKB-KW"/>
</dbReference>
<dbReference type="Proteomes" id="UP001194468">
    <property type="component" value="Unassembled WGS sequence"/>
</dbReference>
<evidence type="ECO:0000256" key="4">
    <source>
        <dbReference type="ARBA" id="ARBA00038314"/>
    </source>
</evidence>
<comment type="pathway">
    <text evidence="1">Secondary metabolite biosynthesis.</text>
</comment>
<name>A0AAD4BKU8_BOLED</name>
<dbReference type="AlphaFoldDB" id="A0AAD4BKU8"/>
<comment type="caution">
    <text evidence="5">The sequence shown here is derived from an EMBL/GenBank/DDBJ whole genome shotgun (WGS) entry which is preliminary data.</text>
</comment>
<evidence type="ECO:0008006" key="7">
    <source>
        <dbReference type="Google" id="ProtNLM"/>
    </source>
</evidence>
<evidence type="ECO:0000256" key="3">
    <source>
        <dbReference type="ARBA" id="ARBA00022691"/>
    </source>
</evidence>
<dbReference type="InterPro" id="IPR029063">
    <property type="entry name" value="SAM-dependent_MTases_sf"/>
</dbReference>
<dbReference type="PANTHER" id="PTHR35897">
    <property type="entry name" value="METHYLTRANSFERASE AUSD"/>
    <property type="match status" value="1"/>
</dbReference>
<dbReference type="Gene3D" id="3.40.50.150">
    <property type="entry name" value="Vaccinia Virus protein VP39"/>
    <property type="match status" value="1"/>
</dbReference>
<keyword evidence="3" id="KW-0949">S-adenosyl-L-methionine</keyword>
<accession>A0AAD4BKU8</accession>
<gene>
    <name evidence="5" type="ORF">L210DRAFT_3412920</name>
</gene>
<evidence type="ECO:0000256" key="1">
    <source>
        <dbReference type="ARBA" id="ARBA00005179"/>
    </source>
</evidence>
<sequence>MLVGDGRGAGDFKATAVVVPDTPPHFIHSTLTPEQTTFFKAQTGIDDDEALKNHILQVQTRAYKVFPYPCIQLGTFLEHGMAALPVYDSVLKLGREHPDGIFLDIGACFGVDARKAAADGYPLGNIVTTDLYQEFFDLGHELFRTTPASYPISFVAGDMFKPEMLQILPPLDGPPPTERPDLSTLTSLDPLAGHCVAIYAGNVFHLFSEENQLRLAKGLAGLLSPVPDSVIFGMHASNLKKGVLHVEHGGKAVDGFCHSPESWAAIWDGEVFDKGKVRVDATLEWMDREGFAFWQMRWSVLRL</sequence>